<dbReference type="GeneID" id="70222269"/>
<dbReference type="RefSeq" id="XP_046052217.1">
    <property type="nucleotide sequence ID" value="XM_046192315.1"/>
</dbReference>
<evidence type="ECO:0000313" key="1">
    <source>
        <dbReference type="EMBL" id="KAH7259509.1"/>
    </source>
</evidence>
<gene>
    <name evidence="1" type="ORF">BKA55DRAFT_562667</name>
</gene>
<evidence type="ECO:0000313" key="2">
    <source>
        <dbReference type="Proteomes" id="UP000720189"/>
    </source>
</evidence>
<dbReference type="Proteomes" id="UP000720189">
    <property type="component" value="Unassembled WGS sequence"/>
</dbReference>
<organism evidence="1 2">
    <name type="scientific">Fusarium redolens</name>
    <dbReference type="NCBI Taxonomy" id="48865"/>
    <lineage>
        <taxon>Eukaryota</taxon>
        <taxon>Fungi</taxon>
        <taxon>Dikarya</taxon>
        <taxon>Ascomycota</taxon>
        <taxon>Pezizomycotina</taxon>
        <taxon>Sordariomycetes</taxon>
        <taxon>Hypocreomycetidae</taxon>
        <taxon>Hypocreales</taxon>
        <taxon>Nectriaceae</taxon>
        <taxon>Fusarium</taxon>
        <taxon>Fusarium redolens species complex</taxon>
    </lineage>
</organism>
<comment type="caution">
    <text evidence="1">The sequence shown here is derived from an EMBL/GenBank/DDBJ whole genome shotgun (WGS) entry which is preliminary data.</text>
</comment>
<name>A0A9P9HN79_FUSRE</name>
<sequence>MVLVPVRDNPGSQERIRDVVDQGNSFKSTNHHLTSFQALGVSSTVHYERAASFTTFIDDMQFLVYVGRH</sequence>
<dbReference type="EMBL" id="JAGMUX010000005">
    <property type="protein sequence ID" value="KAH7259509.1"/>
    <property type="molecule type" value="Genomic_DNA"/>
</dbReference>
<proteinExistence type="predicted"/>
<protein>
    <submittedName>
        <fullName evidence="1">Uncharacterized protein</fullName>
    </submittedName>
</protein>
<dbReference type="AlphaFoldDB" id="A0A9P9HN79"/>
<reference evidence="1" key="1">
    <citation type="journal article" date="2021" name="Nat. Commun.">
        <title>Genetic determinants of endophytism in the Arabidopsis root mycobiome.</title>
        <authorList>
            <person name="Mesny F."/>
            <person name="Miyauchi S."/>
            <person name="Thiergart T."/>
            <person name="Pickel B."/>
            <person name="Atanasova L."/>
            <person name="Karlsson M."/>
            <person name="Huettel B."/>
            <person name="Barry K.W."/>
            <person name="Haridas S."/>
            <person name="Chen C."/>
            <person name="Bauer D."/>
            <person name="Andreopoulos W."/>
            <person name="Pangilinan J."/>
            <person name="LaButti K."/>
            <person name="Riley R."/>
            <person name="Lipzen A."/>
            <person name="Clum A."/>
            <person name="Drula E."/>
            <person name="Henrissat B."/>
            <person name="Kohler A."/>
            <person name="Grigoriev I.V."/>
            <person name="Martin F.M."/>
            <person name="Hacquard S."/>
        </authorList>
    </citation>
    <scope>NUCLEOTIDE SEQUENCE</scope>
    <source>
        <strain evidence="1">MPI-CAGE-AT-0023</strain>
    </source>
</reference>
<keyword evidence="2" id="KW-1185">Reference proteome</keyword>
<accession>A0A9P9HN79</accession>